<dbReference type="GO" id="GO:0016787">
    <property type="term" value="F:hydrolase activity"/>
    <property type="evidence" value="ECO:0007669"/>
    <property type="project" value="UniProtKB-KW"/>
</dbReference>
<dbReference type="Proteomes" id="UP000271925">
    <property type="component" value="Unassembled WGS sequence"/>
</dbReference>
<gene>
    <name evidence="3" type="ORF">EHT25_30925</name>
</gene>
<dbReference type="AlphaFoldDB" id="A0A3P1BBM5"/>
<keyword evidence="4" id="KW-1185">Reference proteome</keyword>
<dbReference type="InterPro" id="IPR049492">
    <property type="entry name" value="BD-FAE-like_dom"/>
</dbReference>
<evidence type="ECO:0000313" key="3">
    <source>
        <dbReference type="EMBL" id="RRA98083.1"/>
    </source>
</evidence>
<dbReference type="InterPro" id="IPR050300">
    <property type="entry name" value="GDXG_lipolytic_enzyme"/>
</dbReference>
<evidence type="ECO:0000256" key="1">
    <source>
        <dbReference type="ARBA" id="ARBA00022801"/>
    </source>
</evidence>
<dbReference type="EMBL" id="RQJO01000016">
    <property type="protein sequence ID" value="RRA98083.1"/>
    <property type="molecule type" value="Genomic_DNA"/>
</dbReference>
<evidence type="ECO:0000313" key="4">
    <source>
        <dbReference type="Proteomes" id="UP000271925"/>
    </source>
</evidence>
<dbReference type="Gene3D" id="3.40.50.1820">
    <property type="entry name" value="alpha/beta hydrolase"/>
    <property type="match status" value="1"/>
</dbReference>
<dbReference type="RefSeq" id="WP_124879323.1">
    <property type="nucleotide sequence ID" value="NZ_RQJO01000016.1"/>
</dbReference>
<dbReference type="OrthoDB" id="9794725at2"/>
<proteinExistence type="predicted"/>
<dbReference type="Pfam" id="PF20434">
    <property type="entry name" value="BD-FAE"/>
    <property type="match status" value="1"/>
</dbReference>
<evidence type="ECO:0000259" key="2">
    <source>
        <dbReference type="Pfam" id="PF20434"/>
    </source>
</evidence>
<accession>A0A3P1BBM5</accession>
<reference evidence="3 4" key="1">
    <citation type="submission" date="2018-11" db="EMBL/GenBank/DDBJ databases">
        <authorList>
            <person name="Zhou Z."/>
            <person name="Wang G."/>
        </authorList>
    </citation>
    <scope>NUCLEOTIDE SEQUENCE [LARGE SCALE GENOMIC DNA]</scope>
    <source>
        <strain evidence="3 4">KCTC52004</strain>
    </source>
</reference>
<protein>
    <submittedName>
        <fullName evidence="3">Alpha/beta hydrolase</fullName>
    </submittedName>
</protein>
<dbReference type="SUPFAM" id="SSF53474">
    <property type="entry name" value="alpha/beta-Hydrolases"/>
    <property type="match status" value="1"/>
</dbReference>
<dbReference type="PANTHER" id="PTHR48081">
    <property type="entry name" value="AB HYDROLASE SUPERFAMILY PROTEIN C4A8.06C"/>
    <property type="match status" value="1"/>
</dbReference>
<name>A0A3P1BBM5_9BACT</name>
<feature type="domain" description="BD-FAE-like" evidence="2">
    <location>
        <begin position="81"/>
        <end position="264"/>
    </location>
</feature>
<comment type="caution">
    <text evidence="3">The sequence shown here is derived from an EMBL/GenBank/DDBJ whole genome shotgun (WGS) entry which is preliminary data.</text>
</comment>
<keyword evidence="1 3" id="KW-0378">Hydrolase</keyword>
<dbReference type="InterPro" id="IPR029058">
    <property type="entry name" value="AB_hydrolase_fold"/>
</dbReference>
<organism evidence="3 4">
    <name type="scientific">Larkinella rosea</name>
    <dbReference type="NCBI Taxonomy" id="2025312"/>
    <lineage>
        <taxon>Bacteria</taxon>
        <taxon>Pseudomonadati</taxon>
        <taxon>Bacteroidota</taxon>
        <taxon>Cytophagia</taxon>
        <taxon>Cytophagales</taxon>
        <taxon>Spirosomataceae</taxon>
        <taxon>Larkinella</taxon>
    </lineage>
</organism>
<dbReference type="PANTHER" id="PTHR48081:SF6">
    <property type="entry name" value="PEPTIDASE S9 PROLYL OLIGOPEPTIDASE CATALYTIC DOMAIN-CONTAINING PROTEIN"/>
    <property type="match status" value="1"/>
</dbReference>
<sequence length="310" mass="33925">MRHPLALSILPLLAATLFQGRSLAQSEPEVPLYAAGIPNAVASTQPERRTYDAAGRLTALSNVLVPRLFVYRPASPNGTGLIVCPGGGYRNLNTENARFIAQRLNQWGVTVFVLTYRLPADGLMQDRSIGPFQDAQQALRLVRQRAAEWGLQPNRLGILGSSAGGHVAAITATRFTKAFEPGKDTSGLRPDFLVLCWPVISFRADMAHPGSVKNLLGDHPTATQRVEYSPEEHVTTATPPTFLVHAGDDPTVKFSNSIRFYEALKKAGVPAELHLYEKGGHGFGLKPDLPDSWMTQLEIWLRNRGLLNRS</sequence>